<keyword evidence="5" id="KW-0620">Polyamine biosynthesis</keyword>
<dbReference type="SUPFAM" id="SSF56276">
    <property type="entry name" value="S-adenosylmethionine decarboxylase"/>
    <property type="match status" value="1"/>
</dbReference>
<dbReference type="AlphaFoldDB" id="A0A2A4YC43"/>
<evidence type="ECO:0000256" key="7">
    <source>
        <dbReference type="ARBA" id="ARBA00023239"/>
    </source>
</evidence>
<evidence type="ECO:0000256" key="5">
    <source>
        <dbReference type="ARBA" id="ARBA00023115"/>
    </source>
</evidence>
<keyword evidence="2" id="KW-0210">Decarboxylase</keyword>
<accession>A0A2A4YC43</accession>
<evidence type="ECO:0000313" key="10">
    <source>
        <dbReference type="EMBL" id="PCI92353.1"/>
    </source>
</evidence>
<keyword evidence="7" id="KW-0456">Lyase</keyword>
<comment type="cofactor">
    <cofactor evidence="1">
        <name>pyruvate</name>
        <dbReference type="ChEBI" id="CHEBI:15361"/>
    </cofactor>
</comment>
<comment type="caution">
    <text evidence="10">The sequence shown here is derived from an EMBL/GenBank/DDBJ whole genome shotgun (WGS) entry which is preliminary data.</text>
</comment>
<dbReference type="Pfam" id="PF02675">
    <property type="entry name" value="AdoMet_dc"/>
    <property type="match status" value="1"/>
</dbReference>
<dbReference type="GO" id="GO:0008295">
    <property type="term" value="P:spermidine biosynthetic process"/>
    <property type="evidence" value="ECO:0007669"/>
    <property type="project" value="UniProtKB-KW"/>
</dbReference>
<proteinExistence type="predicted"/>
<evidence type="ECO:0000256" key="6">
    <source>
        <dbReference type="ARBA" id="ARBA00023145"/>
    </source>
</evidence>
<evidence type="ECO:0000256" key="8">
    <source>
        <dbReference type="ARBA" id="ARBA00023270"/>
    </source>
</evidence>
<sequence length="120" mass="13296">MSEYWGYHLILDCKGCDKEKISSKDVIVNFTKSLVSKIDMVAFGEPTVQHFATHNPHAAGYSLVQLIETSSITGHFVDSDGDAYIDIFSCKPFDEEVAKSVVASFFGPNKVKATFLKRQA</sequence>
<evidence type="ECO:0000256" key="9">
    <source>
        <dbReference type="ARBA" id="ARBA00023317"/>
    </source>
</evidence>
<dbReference type="GO" id="GO:0004014">
    <property type="term" value="F:adenosylmethionine decarboxylase activity"/>
    <property type="evidence" value="ECO:0007669"/>
    <property type="project" value="InterPro"/>
</dbReference>
<name>A0A2A4YC43_UNCAE</name>
<evidence type="ECO:0000313" key="11">
    <source>
        <dbReference type="Proteomes" id="UP000217838"/>
    </source>
</evidence>
<dbReference type="InterPro" id="IPR003826">
    <property type="entry name" value="AdoMetDC_fam_prok"/>
</dbReference>
<evidence type="ECO:0000256" key="4">
    <source>
        <dbReference type="ARBA" id="ARBA00023066"/>
    </source>
</evidence>
<reference evidence="11" key="1">
    <citation type="submission" date="2017-08" db="EMBL/GenBank/DDBJ databases">
        <title>A dynamic microbial community with high functional redundancy inhabits the cold, oxic subseafloor aquifer.</title>
        <authorList>
            <person name="Tully B.J."/>
            <person name="Wheat C.G."/>
            <person name="Glazer B.T."/>
            <person name="Huber J.A."/>
        </authorList>
    </citation>
    <scope>NUCLEOTIDE SEQUENCE [LARGE SCALE GENOMIC DNA]</scope>
</reference>
<gene>
    <name evidence="10" type="ORF">COB11_07610</name>
</gene>
<keyword evidence="9" id="KW-0670">Pyruvate</keyword>
<protein>
    <submittedName>
        <fullName evidence="10">S-adenosylmethionine decarboxylase</fullName>
    </submittedName>
</protein>
<evidence type="ECO:0000256" key="1">
    <source>
        <dbReference type="ARBA" id="ARBA00001928"/>
    </source>
</evidence>
<keyword evidence="3" id="KW-0068">Autocatalytic cleavage</keyword>
<keyword evidence="8" id="KW-0704">Schiff base</keyword>
<dbReference type="Proteomes" id="UP000217838">
    <property type="component" value="Unassembled WGS sequence"/>
</dbReference>
<feature type="unsure residue" description="D or N" evidence="10">
    <location>
        <position position="80"/>
    </location>
</feature>
<dbReference type="InterPro" id="IPR016067">
    <property type="entry name" value="S-AdoMet_deCO2ase_core"/>
</dbReference>
<keyword evidence="4" id="KW-0745">Spermidine biosynthesis</keyword>
<dbReference type="Gene3D" id="3.60.90.10">
    <property type="entry name" value="S-adenosylmethionine decarboxylase"/>
    <property type="match status" value="1"/>
</dbReference>
<evidence type="ECO:0000256" key="2">
    <source>
        <dbReference type="ARBA" id="ARBA00022793"/>
    </source>
</evidence>
<dbReference type="EMBL" id="NVUU01000109">
    <property type="protein sequence ID" value="PCI92353.1"/>
    <property type="molecule type" value="Genomic_DNA"/>
</dbReference>
<organism evidence="10 11">
    <name type="scientific">Aerophobetes bacterium</name>
    <dbReference type="NCBI Taxonomy" id="2030807"/>
    <lineage>
        <taxon>Bacteria</taxon>
        <taxon>Candidatus Aerophobota</taxon>
    </lineage>
</organism>
<evidence type="ECO:0000256" key="3">
    <source>
        <dbReference type="ARBA" id="ARBA00022813"/>
    </source>
</evidence>
<keyword evidence="6" id="KW-0865">Zymogen</keyword>